<evidence type="ECO:0000313" key="11">
    <source>
        <dbReference type="EMBL" id="KAJ3449981.1"/>
    </source>
</evidence>
<dbReference type="EMBL" id="JANTQA010000012">
    <property type="protein sequence ID" value="KAJ3449981.1"/>
    <property type="molecule type" value="Genomic_DNA"/>
</dbReference>
<keyword evidence="5" id="KW-0234">DNA repair</keyword>
<dbReference type="Gene3D" id="2.60.200.20">
    <property type="match status" value="1"/>
</dbReference>
<feature type="compositionally biased region" description="Polar residues" evidence="9">
    <location>
        <begin position="455"/>
        <end position="477"/>
    </location>
</feature>
<feature type="region of interest" description="Disordered" evidence="9">
    <location>
        <begin position="336"/>
        <end position="355"/>
    </location>
</feature>
<feature type="domain" description="FHA" evidence="10">
    <location>
        <begin position="20"/>
        <end position="68"/>
    </location>
</feature>
<feature type="compositionally biased region" description="Acidic residues" evidence="9">
    <location>
        <begin position="404"/>
        <end position="420"/>
    </location>
</feature>
<proteinExistence type="inferred from homology"/>
<feature type="region of interest" description="Disordered" evidence="9">
    <location>
        <begin position="530"/>
        <end position="576"/>
    </location>
</feature>
<evidence type="ECO:0000256" key="8">
    <source>
        <dbReference type="ARBA" id="ARBA00044757"/>
    </source>
</evidence>
<dbReference type="InterPro" id="IPR036420">
    <property type="entry name" value="BRCT_dom_sf"/>
</dbReference>
<name>A0AAV8AAI5_9EUKA</name>
<evidence type="ECO:0000256" key="4">
    <source>
        <dbReference type="ARBA" id="ARBA00022763"/>
    </source>
</evidence>
<dbReference type="GO" id="GO:0030870">
    <property type="term" value="C:Mre11 complex"/>
    <property type="evidence" value="ECO:0007669"/>
    <property type="project" value="InterPro"/>
</dbReference>
<dbReference type="PROSITE" id="PS50006">
    <property type="entry name" value="FHA_DOMAIN"/>
    <property type="match status" value="1"/>
</dbReference>
<dbReference type="InterPro" id="IPR000253">
    <property type="entry name" value="FHA_dom"/>
</dbReference>
<gene>
    <name evidence="11" type="ORF">M0812_06143</name>
</gene>
<dbReference type="InterPro" id="IPR043014">
    <property type="entry name" value="Nibrin_BRCT2_sf"/>
</dbReference>
<keyword evidence="4" id="KW-0227">DNA damage</keyword>
<evidence type="ECO:0000256" key="9">
    <source>
        <dbReference type="SAM" id="MobiDB-lite"/>
    </source>
</evidence>
<evidence type="ECO:0000256" key="5">
    <source>
        <dbReference type="ARBA" id="ARBA00023204"/>
    </source>
</evidence>
<dbReference type="PANTHER" id="PTHR12162:SF0">
    <property type="entry name" value="NIBRIN"/>
    <property type="match status" value="1"/>
</dbReference>
<evidence type="ECO:0000259" key="10">
    <source>
        <dbReference type="PROSITE" id="PS50006"/>
    </source>
</evidence>
<dbReference type="SMART" id="SM00292">
    <property type="entry name" value="BRCT"/>
    <property type="match status" value="1"/>
</dbReference>
<dbReference type="SUPFAM" id="SSF49879">
    <property type="entry name" value="SMAD/FHA domain"/>
    <property type="match status" value="1"/>
</dbReference>
<feature type="compositionally biased region" description="Low complexity" evidence="9">
    <location>
        <begin position="427"/>
        <end position="436"/>
    </location>
</feature>
<evidence type="ECO:0000256" key="2">
    <source>
        <dbReference type="ARBA" id="ARBA00004286"/>
    </source>
</evidence>
<dbReference type="InterPro" id="IPR040227">
    <property type="entry name" value="Nibrin-rel"/>
</dbReference>
<feature type="compositionally biased region" description="Basic residues" evidence="9">
    <location>
        <begin position="567"/>
        <end position="576"/>
    </location>
</feature>
<organism evidence="11 12">
    <name type="scientific">Anaeramoeba flamelloides</name>
    <dbReference type="NCBI Taxonomy" id="1746091"/>
    <lineage>
        <taxon>Eukaryota</taxon>
        <taxon>Metamonada</taxon>
        <taxon>Anaeramoebidae</taxon>
        <taxon>Anaeramoeba</taxon>
    </lineage>
</organism>
<dbReference type="AlphaFoldDB" id="A0AAV8AAI5"/>
<dbReference type="GO" id="GO:0005694">
    <property type="term" value="C:chromosome"/>
    <property type="evidence" value="ECO:0007669"/>
    <property type="project" value="UniProtKB-SubCell"/>
</dbReference>
<dbReference type="InterPro" id="IPR032429">
    <property type="entry name" value="Nibrin_BRCT2"/>
</dbReference>
<dbReference type="Pfam" id="PF16770">
    <property type="entry name" value="RTT107_BRCT_5"/>
    <property type="match status" value="1"/>
</dbReference>
<dbReference type="Gene3D" id="3.40.50.10980">
    <property type="entry name" value="Nibrin, BRCT2 domain"/>
    <property type="match status" value="1"/>
</dbReference>
<comment type="similarity">
    <text evidence="8">Belongs to the Nibrin family.</text>
</comment>
<dbReference type="Gene3D" id="3.40.50.10190">
    <property type="entry name" value="BRCT domain"/>
    <property type="match status" value="1"/>
</dbReference>
<protein>
    <submittedName>
        <fullName evidence="11">Nibrin-related</fullName>
    </submittedName>
</protein>
<dbReference type="InterPro" id="IPR001357">
    <property type="entry name" value="BRCT_dom"/>
</dbReference>
<evidence type="ECO:0000256" key="7">
    <source>
        <dbReference type="ARBA" id="ARBA00023306"/>
    </source>
</evidence>
<keyword evidence="7" id="KW-0131">Cell cycle</keyword>
<dbReference type="GO" id="GO:0000724">
    <property type="term" value="P:double-strand break repair via homologous recombination"/>
    <property type="evidence" value="ECO:0007669"/>
    <property type="project" value="TreeGrafter"/>
</dbReference>
<feature type="compositionally biased region" description="Basic residues" evidence="9">
    <location>
        <begin position="530"/>
        <end position="542"/>
    </location>
</feature>
<evidence type="ECO:0000313" key="12">
    <source>
        <dbReference type="Proteomes" id="UP001146793"/>
    </source>
</evidence>
<dbReference type="SMART" id="SM00240">
    <property type="entry name" value="FHA"/>
    <property type="match status" value="1"/>
</dbReference>
<dbReference type="GO" id="GO:0007095">
    <property type="term" value="P:mitotic G2 DNA damage checkpoint signaling"/>
    <property type="evidence" value="ECO:0007669"/>
    <property type="project" value="InterPro"/>
</dbReference>
<dbReference type="PANTHER" id="PTHR12162">
    <property type="entry name" value="NIBRIN-RELATED"/>
    <property type="match status" value="1"/>
</dbReference>
<accession>A0AAV8AAI5</accession>
<dbReference type="CDD" id="cd00060">
    <property type="entry name" value="FHA"/>
    <property type="match status" value="1"/>
</dbReference>
<comment type="caution">
    <text evidence="11">The sequence shown here is derived from an EMBL/GenBank/DDBJ whole genome shotgun (WGS) entry which is preliminary data.</text>
</comment>
<dbReference type="InterPro" id="IPR008984">
    <property type="entry name" value="SMAD_FHA_dom_sf"/>
</dbReference>
<sequence>MWKIKVNDKTIKYLYNGQLFKIGRGIKSDLQINDLSVSRLHLQLDYKKGICFIQDFSRYGTKLNGEKITGSVALNPEIENRILLGGYEEEIIVSYQEVLICDSYLTNEEKELLSNLCQQLGFPITTNIDECTHLVMTQIGVTTKFLISLIEGKTIVSLKWLQDLCLTKNTFDFLDETSYLPEIIDNQIAFTFSTKQINLYLQPKKRSSLFINHIFLFLSQDIYNASSRVVQRSGAKIFFIELSSKNSLNKIQKFITHFHQKINQKSKREKKILCIVDPLKECPLVLKNEIKKLGFNLITEVDFGLAIIQNSTKYFCSYNKSSSSFKDSLIKDHKKNKKVKNIKQKGQEKEKEKEKEIFQQNTLPVLFNQNADLKKTFNNINNTKNNKILQSKRQEKDIEIEIEFENDNGSESESESESESQIEKKNTNTNKNNVNVKEQENMRKRKKNIKENEKFTTIQQSKKQNLKIKQNSFSIQPQPDLLKKSTQIHTNSNISPRISKIDDPRSKKFHQNDDNLKAINYQSNEFGFVKKKRRTQNKKSKKKSDSNSINQNPFLGDPLFVRPLNQKAKRKKFQKK</sequence>
<keyword evidence="6" id="KW-0539">Nucleus</keyword>
<feature type="compositionally biased region" description="Polar residues" evidence="9">
    <location>
        <begin position="484"/>
        <end position="496"/>
    </location>
</feature>
<dbReference type="Proteomes" id="UP001146793">
    <property type="component" value="Unassembled WGS sequence"/>
</dbReference>
<dbReference type="GO" id="GO:0003684">
    <property type="term" value="F:damaged DNA binding"/>
    <property type="evidence" value="ECO:0007669"/>
    <property type="project" value="TreeGrafter"/>
</dbReference>
<comment type="subcellular location">
    <subcellularLocation>
        <location evidence="2">Chromosome</location>
    </subcellularLocation>
    <subcellularLocation>
        <location evidence="1">Nucleus</location>
    </subcellularLocation>
</comment>
<dbReference type="SUPFAM" id="SSF52113">
    <property type="entry name" value="BRCT domain"/>
    <property type="match status" value="1"/>
</dbReference>
<reference evidence="11" key="1">
    <citation type="submission" date="2022-08" db="EMBL/GenBank/DDBJ databases">
        <title>Novel sulphate-reducing endosymbionts in the free-living metamonad Anaeramoeba.</title>
        <authorList>
            <person name="Jerlstrom-Hultqvist J."/>
            <person name="Cepicka I."/>
            <person name="Gallot-Lavallee L."/>
            <person name="Salas-Leiva D."/>
            <person name="Curtis B.A."/>
            <person name="Zahonova K."/>
            <person name="Pipaliya S."/>
            <person name="Dacks J."/>
            <person name="Roger A.J."/>
        </authorList>
    </citation>
    <scope>NUCLEOTIDE SEQUENCE</scope>
    <source>
        <strain evidence="11">Busselton2</strain>
    </source>
</reference>
<evidence type="ECO:0000256" key="1">
    <source>
        <dbReference type="ARBA" id="ARBA00004123"/>
    </source>
</evidence>
<evidence type="ECO:0000256" key="6">
    <source>
        <dbReference type="ARBA" id="ARBA00023242"/>
    </source>
</evidence>
<dbReference type="CDD" id="cd17741">
    <property type="entry name" value="BRCT_nibrin"/>
    <property type="match status" value="1"/>
</dbReference>
<dbReference type="Pfam" id="PF16508">
    <property type="entry name" value="NIBRIN_BRCT_II"/>
    <property type="match status" value="1"/>
</dbReference>
<feature type="compositionally biased region" description="Basic and acidic residues" evidence="9">
    <location>
        <begin position="499"/>
        <end position="508"/>
    </location>
</feature>
<evidence type="ECO:0000256" key="3">
    <source>
        <dbReference type="ARBA" id="ARBA00022454"/>
    </source>
</evidence>
<feature type="region of interest" description="Disordered" evidence="9">
    <location>
        <begin position="404"/>
        <end position="508"/>
    </location>
</feature>
<dbReference type="Pfam" id="PF00498">
    <property type="entry name" value="FHA"/>
    <property type="match status" value="1"/>
</dbReference>
<feature type="compositionally biased region" description="Basic and acidic residues" evidence="9">
    <location>
        <begin position="345"/>
        <end position="355"/>
    </location>
</feature>
<keyword evidence="3" id="KW-0158">Chromosome</keyword>